<dbReference type="EMBL" id="NILC01000014">
    <property type="protein sequence ID" value="TWL30576.1"/>
    <property type="molecule type" value="Genomic_DNA"/>
</dbReference>
<gene>
    <name evidence="1" type="ORF">CHCC16736_1610</name>
</gene>
<comment type="caution">
    <text evidence="1">The sequence shown here is derived from an EMBL/GenBank/DDBJ whole genome shotgun (WGS) entry which is preliminary data.</text>
</comment>
<dbReference type="RefSeq" id="WP_017474059.1">
    <property type="nucleotide sequence ID" value="NZ_BOQW01000005.1"/>
</dbReference>
<sequence>MSLLTLSKIVTIIGVAALFIWTFKDSKQHEPDTLKYASYMLSLLVFEVTLNVLWG</sequence>
<protein>
    <submittedName>
        <fullName evidence="1">Uncharacterized protein</fullName>
    </submittedName>
</protein>
<evidence type="ECO:0000313" key="1">
    <source>
        <dbReference type="EMBL" id="TWL30576.1"/>
    </source>
</evidence>
<organism evidence="1 2">
    <name type="scientific">Bacillus licheniformis</name>
    <dbReference type="NCBI Taxonomy" id="1402"/>
    <lineage>
        <taxon>Bacteria</taxon>
        <taxon>Bacillati</taxon>
        <taxon>Bacillota</taxon>
        <taxon>Bacilli</taxon>
        <taxon>Bacillales</taxon>
        <taxon>Bacillaceae</taxon>
        <taxon>Bacillus</taxon>
    </lineage>
</organism>
<reference evidence="1 2" key="1">
    <citation type="submission" date="2019-06" db="EMBL/GenBank/DDBJ databases">
        <title>Genome sequence analysis of &gt;100 Bacillus licheniformis strains suggests intrinsic resistance to this species.</title>
        <authorList>
            <person name="Wels M."/>
            <person name="Siezen R.J."/>
            <person name="Johansen E."/>
            <person name="Stuer-Lauridsen B."/>
            <person name="Bjerre K."/>
            <person name="Nielsen B.K.K."/>
        </authorList>
    </citation>
    <scope>NUCLEOTIDE SEQUENCE [LARGE SCALE GENOMIC DNA]</scope>
    <source>
        <strain evidence="1 2">BAC-16736</strain>
    </source>
</reference>
<accession>A0A5Q3BK40</accession>
<evidence type="ECO:0000313" key="2">
    <source>
        <dbReference type="Proteomes" id="UP000435910"/>
    </source>
</evidence>
<name>A0A5Q3BK40_BACLI</name>
<dbReference type="Proteomes" id="UP000435910">
    <property type="component" value="Unassembled WGS sequence"/>
</dbReference>
<proteinExistence type="predicted"/>
<dbReference type="AlphaFoldDB" id="A0A5Q3BK40"/>